<keyword evidence="9" id="KW-1185">Reference proteome</keyword>
<feature type="transmembrane region" description="Helical" evidence="6">
    <location>
        <begin position="178"/>
        <end position="203"/>
    </location>
</feature>
<dbReference type="Proteomes" id="UP000001107">
    <property type="component" value="Chromosome"/>
</dbReference>
<dbReference type="PANTHER" id="PTHR32322:SF18">
    <property type="entry name" value="S-ADENOSYLMETHIONINE_S-ADENOSYLHOMOCYSTEINE TRANSPORTER"/>
    <property type="match status" value="1"/>
</dbReference>
<protein>
    <recommendedName>
        <fullName evidence="7">EamA domain-containing protein</fullName>
    </recommendedName>
</protein>
<keyword evidence="4 6" id="KW-1133">Transmembrane helix</keyword>
<evidence type="ECO:0000313" key="8">
    <source>
        <dbReference type="EMBL" id="ABR55415.1"/>
    </source>
</evidence>
<sequence>MPPIALGFIRFLIASLVMSLFIRKFIKYEKKDILYILLTAFLGITSYFIFENVALIYTTATNASLIAATVPIFYLIFFDFTSKKVSNKLNYFGSILGLTGVSILILNGKFILKLNPLGDILMFGAVISWVFYTFTIQRLEKYDNMVVSRDIILFGTLMFIPFVLLEIILNFGKVYNETLLNVFAITSILYLAVFSSAIAYLFWNKAIRLSGPKTVTNGIYYIPIVSIIADSLILKNIPNIYSIFGAIMVLMGIYIAEKGNKLKLKA</sequence>
<dbReference type="STRING" id="406327.Mevan_1521"/>
<keyword evidence="2" id="KW-1003">Cell membrane</keyword>
<accession>A6USE3</accession>
<feature type="transmembrane region" description="Helical" evidence="6">
    <location>
        <begin position="6"/>
        <end position="26"/>
    </location>
</feature>
<feature type="domain" description="EamA" evidence="7">
    <location>
        <begin position="1"/>
        <end position="105"/>
    </location>
</feature>
<proteinExistence type="predicted"/>
<evidence type="ECO:0000256" key="6">
    <source>
        <dbReference type="SAM" id="Phobius"/>
    </source>
</evidence>
<dbReference type="InterPro" id="IPR037185">
    <property type="entry name" value="EmrE-like"/>
</dbReference>
<feature type="transmembrane region" description="Helical" evidence="6">
    <location>
        <begin position="56"/>
        <end position="77"/>
    </location>
</feature>
<evidence type="ECO:0000256" key="4">
    <source>
        <dbReference type="ARBA" id="ARBA00022989"/>
    </source>
</evidence>
<feature type="transmembrane region" description="Helical" evidence="6">
    <location>
        <begin position="151"/>
        <end position="172"/>
    </location>
</feature>
<dbReference type="GO" id="GO:0005886">
    <property type="term" value="C:plasma membrane"/>
    <property type="evidence" value="ECO:0007669"/>
    <property type="project" value="UniProtKB-SubCell"/>
</dbReference>
<keyword evidence="3 6" id="KW-0812">Transmembrane</keyword>
<evidence type="ECO:0000256" key="5">
    <source>
        <dbReference type="ARBA" id="ARBA00023136"/>
    </source>
</evidence>
<reference evidence="8" key="1">
    <citation type="submission" date="2007-06" db="EMBL/GenBank/DDBJ databases">
        <title>Complete sequence of Methanococcus vannielii SB.</title>
        <authorList>
            <consortium name="US DOE Joint Genome Institute"/>
            <person name="Copeland A."/>
            <person name="Lucas S."/>
            <person name="Lapidus A."/>
            <person name="Barry K."/>
            <person name="Glavina del Rio T."/>
            <person name="Dalin E."/>
            <person name="Tice H."/>
            <person name="Pitluck S."/>
            <person name="Chain P."/>
            <person name="Malfatti S."/>
            <person name="Shin M."/>
            <person name="Vergez L."/>
            <person name="Schmutz J."/>
            <person name="Larimer F."/>
            <person name="Land M."/>
            <person name="Hauser L."/>
            <person name="Kyrpides N."/>
            <person name="Anderson I."/>
            <person name="Sieprawska-Lupa M."/>
            <person name="Whitman W.B."/>
            <person name="Richardson P."/>
        </authorList>
    </citation>
    <scope>NUCLEOTIDE SEQUENCE [LARGE SCALE GENOMIC DNA]</scope>
    <source>
        <strain evidence="8">SB</strain>
    </source>
</reference>
<feature type="domain" description="EamA" evidence="7">
    <location>
        <begin position="117"/>
        <end position="255"/>
    </location>
</feature>
<dbReference type="EMBL" id="CP000742">
    <property type="protein sequence ID" value="ABR55415.1"/>
    <property type="molecule type" value="Genomic_DNA"/>
</dbReference>
<evidence type="ECO:0000259" key="7">
    <source>
        <dbReference type="Pfam" id="PF00892"/>
    </source>
</evidence>
<feature type="transmembrane region" description="Helical" evidence="6">
    <location>
        <begin position="89"/>
        <end position="108"/>
    </location>
</feature>
<evidence type="ECO:0000256" key="3">
    <source>
        <dbReference type="ARBA" id="ARBA00022692"/>
    </source>
</evidence>
<dbReference type="AlphaFoldDB" id="A6USE3"/>
<dbReference type="InterPro" id="IPR050638">
    <property type="entry name" value="AA-Vitamin_Transporters"/>
</dbReference>
<keyword evidence="5 6" id="KW-0472">Membrane</keyword>
<dbReference type="Pfam" id="PF00892">
    <property type="entry name" value="EamA"/>
    <property type="match status" value="2"/>
</dbReference>
<dbReference type="HOGENOM" id="CLU_033863_4_1_2"/>
<evidence type="ECO:0000256" key="2">
    <source>
        <dbReference type="ARBA" id="ARBA00022475"/>
    </source>
</evidence>
<feature type="transmembrane region" description="Helical" evidence="6">
    <location>
        <begin position="120"/>
        <end position="139"/>
    </location>
</feature>
<name>A6USE3_METVS</name>
<dbReference type="SUPFAM" id="SSF103481">
    <property type="entry name" value="Multidrug resistance efflux transporter EmrE"/>
    <property type="match status" value="2"/>
</dbReference>
<organism evidence="8 9">
    <name type="scientific">Methanococcus vannielii (strain ATCC 35089 / DSM 1224 / JCM 13029 / OCM 148 / SB)</name>
    <dbReference type="NCBI Taxonomy" id="406327"/>
    <lineage>
        <taxon>Archaea</taxon>
        <taxon>Methanobacteriati</taxon>
        <taxon>Methanobacteriota</taxon>
        <taxon>Methanomada group</taxon>
        <taxon>Methanococci</taxon>
        <taxon>Methanococcales</taxon>
        <taxon>Methanococcaceae</taxon>
        <taxon>Methanococcus</taxon>
    </lineage>
</organism>
<feature type="transmembrane region" description="Helical" evidence="6">
    <location>
        <begin position="33"/>
        <end position="50"/>
    </location>
</feature>
<feature type="transmembrane region" description="Helical" evidence="6">
    <location>
        <begin position="215"/>
        <end position="234"/>
    </location>
</feature>
<dbReference type="KEGG" id="mvn:Mevan_1521"/>
<evidence type="ECO:0000313" key="9">
    <source>
        <dbReference type="Proteomes" id="UP000001107"/>
    </source>
</evidence>
<dbReference type="eggNOG" id="arCOG00271">
    <property type="taxonomic scope" value="Archaea"/>
</dbReference>
<evidence type="ECO:0000256" key="1">
    <source>
        <dbReference type="ARBA" id="ARBA00004651"/>
    </source>
</evidence>
<feature type="transmembrane region" description="Helical" evidence="6">
    <location>
        <begin position="240"/>
        <end position="256"/>
    </location>
</feature>
<comment type="subcellular location">
    <subcellularLocation>
        <location evidence="1">Cell membrane</location>
        <topology evidence="1">Multi-pass membrane protein</topology>
    </subcellularLocation>
</comment>
<dbReference type="InterPro" id="IPR000620">
    <property type="entry name" value="EamA_dom"/>
</dbReference>
<dbReference type="PANTHER" id="PTHR32322">
    <property type="entry name" value="INNER MEMBRANE TRANSPORTER"/>
    <property type="match status" value="1"/>
</dbReference>
<gene>
    <name evidence="8" type="ordered locus">Mevan_1521</name>
</gene>